<name>A0AC35EX93_9BILA</name>
<organism evidence="1 2">
    <name type="scientific">Panagrolaimus sp. PS1159</name>
    <dbReference type="NCBI Taxonomy" id="55785"/>
    <lineage>
        <taxon>Eukaryota</taxon>
        <taxon>Metazoa</taxon>
        <taxon>Ecdysozoa</taxon>
        <taxon>Nematoda</taxon>
        <taxon>Chromadorea</taxon>
        <taxon>Rhabditida</taxon>
        <taxon>Tylenchina</taxon>
        <taxon>Panagrolaimomorpha</taxon>
        <taxon>Panagrolaimoidea</taxon>
        <taxon>Panagrolaimidae</taxon>
        <taxon>Panagrolaimus</taxon>
    </lineage>
</organism>
<dbReference type="WBParaSite" id="PS1159_v2.g11664.t1">
    <property type="protein sequence ID" value="PS1159_v2.g11664.t1"/>
    <property type="gene ID" value="PS1159_v2.g11664"/>
</dbReference>
<evidence type="ECO:0000313" key="2">
    <source>
        <dbReference type="WBParaSite" id="PS1159_v2.g11664.t1"/>
    </source>
</evidence>
<accession>A0AC35EX93</accession>
<dbReference type="Proteomes" id="UP000887580">
    <property type="component" value="Unplaced"/>
</dbReference>
<reference evidence="2" key="1">
    <citation type="submission" date="2022-11" db="UniProtKB">
        <authorList>
            <consortium name="WormBaseParasite"/>
        </authorList>
    </citation>
    <scope>IDENTIFICATION</scope>
</reference>
<protein>
    <submittedName>
        <fullName evidence="2">Uncharacterized protein</fullName>
    </submittedName>
</protein>
<sequence length="111" mass="12706">MKPKLQTSTASIFLKSNMKEFASLETEEENIVTFDEDVESENIDESDDSIIEAIKPRNKKAIGSRTKQRRFLSNKLKSLKAMSPKLYSEIMVGPALQNIKLFSYQTEKMLL</sequence>
<evidence type="ECO:0000313" key="1">
    <source>
        <dbReference type="Proteomes" id="UP000887580"/>
    </source>
</evidence>
<proteinExistence type="predicted"/>